<dbReference type="InterPro" id="IPR002035">
    <property type="entry name" value="VWF_A"/>
</dbReference>
<dbReference type="EMBL" id="JACHLY010000001">
    <property type="protein sequence ID" value="MBB5997295.1"/>
    <property type="molecule type" value="Genomic_DNA"/>
</dbReference>
<dbReference type="SMART" id="SM00327">
    <property type="entry name" value="VWA"/>
    <property type="match status" value="1"/>
</dbReference>
<comment type="caution">
    <text evidence="4">The sequence shown here is derived from an EMBL/GenBank/DDBJ whole genome shotgun (WGS) entry which is preliminary data.</text>
</comment>
<organism evidence="4 5">
    <name type="scientific">Streptomonospora salina</name>
    <dbReference type="NCBI Taxonomy" id="104205"/>
    <lineage>
        <taxon>Bacteria</taxon>
        <taxon>Bacillati</taxon>
        <taxon>Actinomycetota</taxon>
        <taxon>Actinomycetes</taxon>
        <taxon>Streptosporangiales</taxon>
        <taxon>Nocardiopsidaceae</taxon>
        <taxon>Streptomonospora</taxon>
    </lineage>
</organism>
<evidence type="ECO:0000313" key="4">
    <source>
        <dbReference type="EMBL" id="MBB5997295.1"/>
    </source>
</evidence>
<dbReference type="Proteomes" id="UP000578077">
    <property type="component" value="Unassembled WGS sequence"/>
</dbReference>
<dbReference type="Pfam" id="PF13531">
    <property type="entry name" value="SBP_bac_11"/>
    <property type="match status" value="1"/>
</dbReference>
<dbReference type="InterPro" id="IPR036465">
    <property type="entry name" value="vWFA_dom_sf"/>
</dbReference>
<name>A0A841E2D7_9ACTN</name>
<feature type="compositionally biased region" description="Basic and acidic residues" evidence="1">
    <location>
        <begin position="10"/>
        <end position="23"/>
    </location>
</feature>
<feature type="transmembrane region" description="Helical" evidence="2">
    <location>
        <begin position="37"/>
        <end position="59"/>
    </location>
</feature>
<sequence>MRNTLGRHSGNTDDGRDRREHHPAPGRSRRRRRRGRAFILFAAAFAIIIGLGVTGWYVLDTSAGCGGQDVRLDVAASPEIAPALQEVAAEFSDANEGVDGRCVTAEVSEAESASVTYGITGAGPASGDADSDVWIPDSSMWANLVKNDSEDVAFSDTGTSVASSPLVLARPSEAEMPDERPSWDALVPTSASDLEAEGDEVHLVDPVRSSSGMATLSLVADAIGDEEDDGRPQLVAALQTLQASSSPDQAAAFENLSEDPEASRLLVLSEQATWRYNREHSDAPAQISYPEGGTYTLDYPYIDRSSDPTVSQAAELFREKLTRSAAQKIMRRNGFRTADGEADSQVLAEDAGFQAALPEQLPTPSAGDIQRITQAWNRLKLDSRLLTIVDVSGSMLQTVPGTEMNRMQLTAQASIQGLDLFPEGSELGMWRFSTTINDDLDYEELLPIRELTAEVDGGATQREALRQQWNSVEPVSDGDTGLYDTYLAAYREMSRTYKADRVNAILMLTDGNNDDENGISLDELATKLEEESSPVKPIPIFTIAFGPDIDPEPLNRIAELSGGASYTTENPAEIGDIFLKAFSNRLQPAGGESEDEG</sequence>
<evidence type="ECO:0000256" key="1">
    <source>
        <dbReference type="SAM" id="MobiDB-lite"/>
    </source>
</evidence>
<dbReference type="Pfam" id="PF00092">
    <property type="entry name" value="VWA"/>
    <property type="match status" value="1"/>
</dbReference>
<keyword evidence="2" id="KW-1133">Transmembrane helix</keyword>
<evidence type="ECO:0000256" key="2">
    <source>
        <dbReference type="SAM" id="Phobius"/>
    </source>
</evidence>
<keyword evidence="2" id="KW-0812">Transmembrane</keyword>
<dbReference type="Gene3D" id="3.40.50.410">
    <property type="entry name" value="von Willebrand factor, type A domain"/>
    <property type="match status" value="1"/>
</dbReference>
<accession>A0A841E2D7</accession>
<feature type="domain" description="VWFA" evidence="3">
    <location>
        <begin position="384"/>
        <end position="582"/>
    </location>
</feature>
<evidence type="ECO:0000259" key="3">
    <source>
        <dbReference type="PROSITE" id="PS50234"/>
    </source>
</evidence>
<dbReference type="AlphaFoldDB" id="A0A841E2D7"/>
<gene>
    <name evidence="4" type="ORF">HNR25_001046</name>
</gene>
<dbReference type="RefSeq" id="WP_312862373.1">
    <property type="nucleotide sequence ID" value="NZ_BAABKT010000004.1"/>
</dbReference>
<keyword evidence="5" id="KW-1185">Reference proteome</keyword>
<dbReference type="SUPFAM" id="SSF53300">
    <property type="entry name" value="vWA-like"/>
    <property type="match status" value="1"/>
</dbReference>
<reference evidence="4 5" key="1">
    <citation type="submission" date="2020-08" db="EMBL/GenBank/DDBJ databases">
        <title>Sequencing the genomes of 1000 actinobacteria strains.</title>
        <authorList>
            <person name="Klenk H.-P."/>
        </authorList>
    </citation>
    <scope>NUCLEOTIDE SEQUENCE [LARGE SCALE GENOMIC DNA]</scope>
    <source>
        <strain evidence="4 5">DSM 44593</strain>
    </source>
</reference>
<dbReference type="SUPFAM" id="SSF53850">
    <property type="entry name" value="Periplasmic binding protein-like II"/>
    <property type="match status" value="1"/>
</dbReference>
<keyword evidence="2" id="KW-0472">Membrane</keyword>
<feature type="region of interest" description="Disordered" evidence="1">
    <location>
        <begin position="1"/>
        <end position="31"/>
    </location>
</feature>
<protein>
    <recommendedName>
        <fullName evidence="3">VWFA domain-containing protein</fullName>
    </recommendedName>
</protein>
<proteinExistence type="predicted"/>
<evidence type="ECO:0000313" key="5">
    <source>
        <dbReference type="Proteomes" id="UP000578077"/>
    </source>
</evidence>
<dbReference type="PROSITE" id="PS50234">
    <property type="entry name" value="VWFA"/>
    <property type="match status" value="1"/>
</dbReference>